<dbReference type="AlphaFoldDB" id="A0A7J6EV77"/>
<gene>
    <name evidence="1" type="ORF">F8388_008172</name>
    <name evidence="2" type="ORF">G4B88_016612</name>
</gene>
<dbReference type="Proteomes" id="UP000525078">
    <property type="component" value="Unassembled WGS sequence"/>
</dbReference>
<keyword evidence="4" id="KW-1185">Reference proteome</keyword>
<evidence type="ECO:0000313" key="1">
    <source>
        <dbReference type="EMBL" id="KAF4362288.1"/>
    </source>
</evidence>
<proteinExistence type="predicted"/>
<dbReference type="EMBL" id="JAATIP010000185">
    <property type="protein sequence ID" value="KAF4362288.1"/>
    <property type="molecule type" value="Genomic_DNA"/>
</dbReference>
<dbReference type="Proteomes" id="UP000583929">
    <property type="component" value="Unassembled WGS sequence"/>
</dbReference>
<protein>
    <submittedName>
        <fullName evidence="1">Uncharacterized protein</fullName>
    </submittedName>
</protein>
<accession>A0A7J6EV77</accession>
<evidence type="ECO:0000313" key="2">
    <source>
        <dbReference type="EMBL" id="KAF4391302.1"/>
    </source>
</evidence>
<evidence type="ECO:0000313" key="4">
    <source>
        <dbReference type="Proteomes" id="UP000583929"/>
    </source>
</evidence>
<organism evidence="1 3">
    <name type="scientific">Cannabis sativa</name>
    <name type="common">Hemp</name>
    <name type="synonym">Marijuana</name>
    <dbReference type="NCBI Taxonomy" id="3483"/>
    <lineage>
        <taxon>Eukaryota</taxon>
        <taxon>Viridiplantae</taxon>
        <taxon>Streptophyta</taxon>
        <taxon>Embryophyta</taxon>
        <taxon>Tracheophyta</taxon>
        <taxon>Spermatophyta</taxon>
        <taxon>Magnoliopsida</taxon>
        <taxon>eudicotyledons</taxon>
        <taxon>Gunneridae</taxon>
        <taxon>Pentapetalae</taxon>
        <taxon>rosids</taxon>
        <taxon>fabids</taxon>
        <taxon>Rosales</taxon>
        <taxon>Cannabaceae</taxon>
        <taxon>Cannabis</taxon>
    </lineage>
</organism>
<name>A0A7J6EV77_CANSA</name>
<dbReference type="EMBL" id="JAATIQ010000060">
    <property type="protein sequence ID" value="KAF4391302.1"/>
    <property type="molecule type" value="Genomic_DNA"/>
</dbReference>
<comment type="caution">
    <text evidence="1">The sequence shown here is derived from an EMBL/GenBank/DDBJ whole genome shotgun (WGS) entry which is preliminary data.</text>
</comment>
<reference evidence="3 4" key="1">
    <citation type="journal article" date="2020" name="bioRxiv">
        <title>Sequence and annotation of 42 cannabis genomes reveals extensive copy number variation in cannabinoid synthesis and pathogen resistance genes.</title>
        <authorList>
            <person name="Mckernan K.J."/>
            <person name="Helbert Y."/>
            <person name="Kane L.T."/>
            <person name="Ebling H."/>
            <person name="Zhang L."/>
            <person name="Liu B."/>
            <person name="Eaton Z."/>
            <person name="Mclaughlin S."/>
            <person name="Kingan S."/>
            <person name="Baybayan P."/>
            <person name="Concepcion G."/>
            <person name="Jordan M."/>
            <person name="Riva A."/>
            <person name="Barbazuk W."/>
            <person name="Harkins T."/>
        </authorList>
    </citation>
    <scope>NUCLEOTIDE SEQUENCE [LARGE SCALE GENOMIC DNA]</scope>
    <source>
        <strain evidence="3 4">cv. Jamaican Lion 4</strain>
        <strain evidence="2">Father</strain>
        <strain evidence="1">Mother</strain>
        <tissue evidence="1">Leaf</tissue>
    </source>
</reference>
<evidence type="ECO:0000313" key="3">
    <source>
        <dbReference type="Proteomes" id="UP000525078"/>
    </source>
</evidence>
<sequence>MARSFSGGSLQFFSLRIASLTWKHCLLDGFPYSRTKAVTQGTVRAFHYNEKGPRSFNIGKENESLQGLVDTL</sequence>